<dbReference type="OrthoDB" id="567788at2759"/>
<dbReference type="Pfam" id="PF02453">
    <property type="entry name" value="Reticulon"/>
    <property type="match status" value="1"/>
</dbReference>
<feature type="compositionally biased region" description="Polar residues" evidence="6">
    <location>
        <begin position="262"/>
        <end position="279"/>
    </location>
</feature>
<keyword evidence="3" id="KW-0256">Endoplasmic reticulum</keyword>
<keyword evidence="9" id="KW-1185">Reference proteome</keyword>
<reference evidence="8" key="1">
    <citation type="submission" date="2022-09" db="EMBL/GenBank/DDBJ databases">
        <title>Fusarium specimens isolated from Avocado Roots.</title>
        <authorList>
            <person name="Stajich J."/>
            <person name="Roper C."/>
            <person name="Heimlech-Rivalta G."/>
        </authorList>
    </citation>
    <scope>NUCLEOTIDE SEQUENCE</scope>
    <source>
        <strain evidence="8">CF00136</strain>
    </source>
</reference>
<evidence type="ECO:0000256" key="6">
    <source>
        <dbReference type="SAM" id="MobiDB-lite"/>
    </source>
</evidence>
<feature type="region of interest" description="Disordered" evidence="6">
    <location>
        <begin position="482"/>
        <end position="539"/>
    </location>
</feature>
<evidence type="ECO:0000256" key="4">
    <source>
        <dbReference type="ARBA" id="ARBA00022989"/>
    </source>
</evidence>
<feature type="region of interest" description="Disordered" evidence="6">
    <location>
        <begin position="258"/>
        <end position="408"/>
    </location>
</feature>
<dbReference type="GO" id="GO:0005789">
    <property type="term" value="C:endoplasmic reticulum membrane"/>
    <property type="evidence" value="ECO:0007669"/>
    <property type="project" value="UniProtKB-SubCell"/>
</dbReference>
<feature type="compositionally biased region" description="Polar residues" evidence="6">
    <location>
        <begin position="315"/>
        <end position="332"/>
    </location>
</feature>
<gene>
    <name evidence="8" type="ORF">NW762_009142</name>
</gene>
<dbReference type="Proteomes" id="UP001152049">
    <property type="component" value="Unassembled WGS sequence"/>
</dbReference>
<evidence type="ECO:0000313" key="9">
    <source>
        <dbReference type="Proteomes" id="UP001152049"/>
    </source>
</evidence>
<organism evidence="8 9">
    <name type="scientific">Fusarium torreyae</name>
    <dbReference type="NCBI Taxonomy" id="1237075"/>
    <lineage>
        <taxon>Eukaryota</taxon>
        <taxon>Fungi</taxon>
        <taxon>Dikarya</taxon>
        <taxon>Ascomycota</taxon>
        <taxon>Pezizomycotina</taxon>
        <taxon>Sordariomycetes</taxon>
        <taxon>Hypocreomycetidae</taxon>
        <taxon>Hypocreales</taxon>
        <taxon>Nectriaceae</taxon>
        <taxon>Fusarium</taxon>
    </lineage>
</organism>
<sequence length="539" mass="59128">MESMKFEAIFLEKVVIRDGAACVARIDRLLDAYDEFTGSICIIVVRNFMTITVHTDSRDRQIVKDELWAAMEENGLWDDWEPHAHQDSLYKYISWEDPARTMGSYFAALSFMLAVHYLHITQLALKMSAIALGVMSMAEFAGRSFGPNNFLSRLRPREYKTVPEPTLNATLKDIHDFIQYAVVQAQKIIYAQDLDATFGAFLATTSLYFLIQFMSPFGIAVLGLTTIYTIPLVTSPRGKDIARDGMARAQELSNAAVDKGNSLAQDSRATVSNLSSRAQDTAGDLRRRAGNMVPGSMVSSGKQSTTETRPDHVSDVTSSVPHNSSGSTQARDISSKFPDTASTPAQAKDKSSIFSGNDNEKFRTQPDTDVNTATQSYNSSTGFSQGAGIFSGHPTDTTSTFSHGNTEDFSAPAQNTSDFSQDMDEEDMPSYAQHRRSINYSKFPHTGGDNLGMRPEAGNQSSHIMQPSVDDSYYRLQDRMDQGSDYTSSIPRGQPNRGQLGTTTDTSTGRMPIGELIDEANQAGDKVPPLSAGGLKTMR</sequence>
<proteinExistence type="predicted"/>
<keyword evidence="2" id="KW-0812">Transmembrane</keyword>
<evidence type="ECO:0000313" key="8">
    <source>
        <dbReference type="EMBL" id="KAJ4256068.1"/>
    </source>
</evidence>
<evidence type="ECO:0000259" key="7">
    <source>
        <dbReference type="Pfam" id="PF02453"/>
    </source>
</evidence>
<keyword evidence="5" id="KW-0472">Membrane</keyword>
<name>A0A9W8VBF1_9HYPO</name>
<keyword evidence="4" id="KW-1133">Transmembrane helix</keyword>
<feature type="domain" description="Reticulon" evidence="7">
    <location>
        <begin position="93"/>
        <end position="233"/>
    </location>
</feature>
<protein>
    <recommendedName>
        <fullName evidence="7">Reticulon domain-containing protein</fullName>
    </recommendedName>
</protein>
<dbReference type="InterPro" id="IPR003388">
    <property type="entry name" value="Reticulon"/>
</dbReference>
<feature type="compositionally biased region" description="Polar residues" evidence="6">
    <location>
        <begin position="367"/>
        <end position="384"/>
    </location>
</feature>
<feature type="compositionally biased region" description="Polar residues" evidence="6">
    <location>
        <begin position="297"/>
        <end position="307"/>
    </location>
</feature>
<evidence type="ECO:0000256" key="2">
    <source>
        <dbReference type="ARBA" id="ARBA00022692"/>
    </source>
</evidence>
<dbReference type="EMBL" id="JAOQAZ010000019">
    <property type="protein sequence ID" value="KAJ4256068.1"/>
    <property type="molecule type" value="Genomic_DNA"/>
</dbReference>
<dbReference type="AlphaFoldDB" id="A0A9W8VBF1"/>
<comment type="caution">
    <text evidence="8">The sequence shown here is derived from an EMBL/GenBank/DDBJ whole genome shotgun (WGS) entry which is preliminary data.</text>
</comment>
<feature type="compositionally biased region" description="Polar residues" evidence="6">
    <location>
        <begin position="394"/>
        <end position="408"/>
    </location>
</feature>
<feature type="compositionally biased region" description="Polar residues" evidence="6">
    <location>
        <begin position="484"/>
        <end position="509"/>
    </location>
</feature>
<comment type="subcellular location">
    <subcellularLocation>
        <location evidence="1">Endoplasmic reticulum membrane</location>
        <topology evidence="1">Multi-pass membrane protein</topology>
    </subcellularLocation>
</comment>
<evidence type="ECO:0000256" key="5">
    <source>
        <dbReference type="ARBA" id="ARBA00023136"/>
    </source>
</evidence>
<accession>A0A9W8VBF1</accession>
<evidence type="ECO:0000256" key="1">
    <source>
        <dbReference type="ARBA" id="ARBA00004477"/>
    </source>
</evidence>
<evidence type="ECO:0000256" key="3">
    <source>
        <dbReference type="ARBA" id="ARBA00022824"/>
    </source>
</evidence>